<evidence type="ECO:0000259" key="2">
    <source>
        <dbReference type="Pfam" id="PF03299"/>
    </source>
</evidence>
<feature type="region of interest" description="Disordered" evidence="1">
    <location>
        <begin position="52"/>
        <end position="73"/>
    </location>
</feature>
<dbReference type="AlphaFoldDB" id="A0A4U5NBT1"/>
<gene>
    <name evidence="3" type="ORF">L596_014213</name>
</gene>
<organism evidence="3 4">
    <name type="scientific">Steinernema carpocapsae</name>
    <name type="common">Entomopathogenic nematode</name>
    <dbReference type="NCBI Taxonomy" id="34508"/>
    <lineage>
        <taxon>Eukaryota</taxon>
        <taxon>Metazoa</taxon>
        <taxon>Ecdysozoa</taxon>
        <taxon>Nematoda</taxon>
        <taxon>Chromadorea</taxon>
        <taxon>Rhabditida</taxon>
        <taxon>Tylenchina</taxon>
        <taxon>Panagrolaimomorpha</taxon>
        <taxon>Strongyloidoidea</taxon>
        <taxon>Steinernematidae</taxon>
        <taxon>Steinernema</taxon>
    </lineage>
</organism>
<dbReference type="Pfam" id="PF03299">
    <property type="entry name" value="TF_AP-2"/>
    <property type="match status" value="1"/>
</dbReference>
<dbReference type="InterPro" id="IPR013854">
    <property type="entry name" value="TF_AP2_C"/>
</dbReference>
<protein>
    <recommendedName>
        <fullName evidence="2">Transcription factor AP-2 C-terminal domain-containing protein</fullName>
    </recommendedName>
</protein>
<comment type="caution">
    <text evidence="3">The sequence shown here is derived from an EMBL/GenBank/DDBJ whole genome shotgun (WGS) entry which is preliminary data.</text>
</comment>
<evidence type="ECO:0000313" key="3">
    <source>
        <dbReference type="EMBL" id="TKR80084.1"/>
    </source>
</evidence>
<accession>A0A4U5NBT1</accession>
<reference evidence="3 4" key="1">
    <citation type="journal article" date="2015" name="Genome Biol.">
        <title>Comparative genomics of Steinernema reveals deeply conserved gene regulatory networks.</title>
        <authorList>
            <person name="Dillman A.R."/>
            <person name="Macchietto M."/>
            <person name="Porter C.F."/>
            <person name="Rogers A."/>
            <person name="Williams B."/>
            <person name="Antoshechkin I."/>
            <person name="Lee M.M."/>
            <person name="Goodwin Z."/>
            <person name="Lu X."/>
            <person name="Lewis E.E."/>
            <person name="Goodrich-Blair H."/>
            <person name="Stock S.P."/>
            <person name="Adams B.J."/>
            <person name="Sternberg P.W."/>
            <person name="Mortazavi A."/>
        </authorList>
    </citation>
    <scope>NUCLEOTIDE SEQUENCE [LARGE SCALE GENOMIC DNA]</scope>
    <source>
        <strain evidence="3 4">ALL</strain>
    </source>
</reference>
<feature type="compositionally biased region" description="Basic residues" evidence="1">
    <location>
        <begin position="64"/>
        <end position="73"/>
    </location>
</feature>
<evidence type="ECO:0000256" key="1">
    <source>
        <dbReference type="SAM" id="MobiDB-lite"/>
    </source>
</evidence>
<feature type="domain" description="Transcription factor AP-2 C-terminal" evidence="2">
    <location>
        <begin position="4"/>
        <end position="47"/>
    </location>
</feature>
<keyword evidence="4" id="KW-1185">Reference proteome</keyword>
<evidence type="ECO:0000313" key="4">
    <source>
        <dbReference type="Proteomes" id="UP000298663"/>
    </source>
</evidence>
<proteinExistence type="predicted"/>
<reference evidence="3 4" key="2">
    <citation type="journal article" date="2019" name="G3 (Bethesda)">
        <title>Hybrid Assembly of the Genome of the Entomopathogenic Nematode Steinernema carpocapsae Identifies the X-Chromosome.</title>
        <authorList>
            <person name="Serra L."/>
            <person name="Macchietto M."/>
            <person name="Macias-Munoz A."/>
            <person name="McGill C.J."/>
            <person name="Rodriguez I.M."/>
            <person name="Rodriguez B."/>
            <person name="Murad R."/>
            <person name="Mortazavi A."/>
        </authorList>
    </citation>
    <scope>NUCLEOTIDE SEQUENCE [LARGE SCALE GENOMIC DNA]</scope>
    <source>
        <strain evidence="3 4">ALL</strain>
    </source>
</reference>
<dbReference type="Proteomes" id="UP000298663">
    <property type="component" value="Unassembled WGS sequence"/>
</dbReference>
<name>A0A4U5NBT1_STECR</name>
<sequence length="73" mass="8049">MTDTITKQLAEAGLQIPKGRRRKTELTLFSAMSEAESVKLVSDFEKLAISISRPRNSPPTGTTRTKRSSARSL</sequence>
<feature type="compositionally biased region" description="Polar residues" evidence="1">
    <location>
        <begin position="53"/>
        <end position="63"/>
    </location>
</feature>
<dbReference type="EMBL" id="AZBU02000004">
    <property type="protein sequence ID" value="TKR80084.1"/>
    <property type="molecule type" value="Genomic_DNA"/>
</dbReference>